<dbReference type="Pfam" id="PF01663">
    <property type="entry name" value="Phosphodiest"/>
    <property type="match status" value="1"/>
</dbReference>
<dbReference type="Gene3D" id="3.40.720.10">
    <property type="entry name" value="Alkaline Phosphatase, subunit A"/>
    <property type="match status" value="1"/>
</dbReference>
<gene>
    <name evidence="1" type="ORF">AB8O55_08285</name>
</gene>
<reference evidence="1 2" key="1">
    <citation type="submission" date="2024-08" db="EMBL/GenBank/DDBJ databases">
        <title>Genome mining of Saccharopolyspora cebuensis PGLac3 from Nigerian medicinal plant.</title>
        <authorList>
            <person name="Ezeobiora C.E."/>
            <person name="Igbokwe N.H."/>
            <person name="Amin D.H."/>
            <person name="Mendie U.E."/>
        </authorList>
    </citation>
    <scope>NUCLEOTIDE SEQUENCE [LARGE SCALE GENOMIC DNA]</scope>
    <source>
        <strain evidence="1 2">PGLac3</strain>
    </source>
</reference>
<evidence type="ECO:0000313" key="1">
    <source>
        <dbReference type="EMBL" id="MEY8039393.1"/>
    </source>
</evidence>
<protein>
    <submittedName>
        <fullName evidence="1">Nucleotide pyrophosphatase/phosphodiesterase family protein</fullName>
    </submittedName>
</protein>
<sequence>MDWIVAPDRDGRGLPDVVPSLLGALGVDGCTDTIGFPECRSAAVLLVDGMGWELLREHAADAPYLASLLGAPPLTAGFPTTTATSITSLGTGRCAGEHGVVGYTFAEPGGGLLHPLSWSTHGTAEDAAGHRRSLLRRWPPERAQPEPTAMDRAAAAGIDVRIAVPADFHDTGLTRAALRGARFRGTHALGDLAAELLTALHADGPALCYGYHGHLDMLGHQHGPGSLPWRLQLAQVDRLVAAVAERLPASTVLAVVADHGMVGIDREQVLDADREPALREGVRLLGGEVRARHVYAEPGAREDVLAAWRETIGDRGAVLTGDQSIDEGWFGPVVTDDVRPRIGDVLAVMRESGVIRSAVEPGESSLRGQHGSLTAAEQLVPVLIAGGRG</sequence>
<proteinExistence type="predicted"/>
<organism evidence="1 2">
    <name type="scientific">Saccharopolyspora cebuensis</name>
    <dbReference type="NCBI Taxonomy" id="418759"/>
    <lineage>
        <taxon>Bacteria</taxon>
        <taxon>Bacillati</taxon>
        <taxon>Actinomycetota</taxon>
        <taxon>Actinomycetes</taxon>
        <taxon>Pseudonocardiales</taxon>
        <taxon>Pseudonocardiaceae</taxon>
        <taxon>Saccharopolyspora</taxon>
    </lineage>
</organism>
<name>A0ABV4CFV9_9PSEU</name>
<dbReference type="SUPFAM" id="SSF53649">
    <property type="entry name" value="Alkaline phosphatase-like"/>
    <property type="match status" value="1"/>
</dbReference>
<dbReference type="InterPro" id="IPR017850">
    <property type="entry name" value="Alkaline_phosphatase_core_sf"/>
</dbReference>
<accession>A0ABV4CFV9</accession>
<dbReference type="RefSeq" id="WP_345367550.1">
    <property type="nucleotide sequence ID" value="NZ_BAABII010000019.1"/>
</dbReference>
<evidence type="ECO:0000313" key="2">
    <source>
        <dbReference type="Proteomes" id="UP001564626"/>
    </source>
</evidence>
<dbReference type="PANTHER" id="PTHR10151:SF120">
    <property type="entry name" value="BIS(5'-ADENOSYL)-TRIPHOSPHATASE"/>
    <property type="match status" value="1"/>
</dbReference>
<dbReference type="Proteomes" id="UP001564626">
    <property type="component" value="Unassembled WGS sequence"/>
</dbReference>
<dbReference type="EMBL" id="JBGEHV010000011">
    <property type="protein sequence ID" value="MEY8039393.1"/>
    <property type="molecule type" value="Genomic_DNA"/>
</dbReference>
<dbReference type="PANTHER" id="PTHR10151">
    <property type="entry name" value="ECTONUCLEOTIDE PYROPHOSPHATASE/PHOSPHODIESTERASE"/>
    <property type="match status" value="1"/>
</dbReference>
<dbReference type="InterPro" id="IPR002591">
    <property type="entry name" value="Phosphodiest/P_Trfase"/>
</dbReference>
<comment type="caution">
    <text evidence="1">The sequence shown here is derived from an EMBL/GenBank/DDBJ whole genome shotgun (WGS) entry which is preliminary data.</text>
</comment>
<keyword evidence="2" id="KW-1185">Reference proteome</keyword>